<comment type="caution">
    <text evidence="1">The sequence shown here is derived from an EMBL/GenBank/DDBJ whole genome shotgun (WGS) entry which is preliminary data.</text>
</comment>
<accession>A0ABS2FVT5</accession>
<sequence length="361" mass="42311">MNHDAVDYFRVDFTPEDSIVDGKHYPLGTFAAEMLDRGWEAVADIRWPLKRFQEEFQVFLASRNPSSSGMALQAMRELWRVLGKLPLYNKLLPGDHQMEALLLYLREHPDLTDDMLTPGTPRNEAYTRWMEKLESLEDELQAFVKNATWMLEEFFQNLPSRKRQDYLQAYASYRWIMEEAMQQRKDTEDEGEVWEDATVDLDTVSFDYPVNISLVPIMETRTHRLTLAEQMTFESLASFLYVDLYKGMGAGNLPRRCAHCGRWFLAEGGYDTLYCNRVVPGAKGKTCRQVGAHEREKEKRRTETAAREYSRIYNRLKARKRRGRITTDAWNRQVARAQELKDAFTARQITREEYVQKLDAL</sequence>
<organism evidence="1 2">
    <name type="scientific">Oscillibacter valericigenes</name>
    <dbReference type="NCBI Taxonomy" id="351091"/>
    <lineage>
        <taxon>Bacteria</taxon>
        <taxon>Bacillati</taxon>
        <taxon>Bacillota</taxon>
        <taxon>Clostridia</taxon>
        <taxon>Eubacteriales</taxon>
        <taxon>Oscillospiraceae</taxon>
        <taxon>Oscillibacter</taxon>
    </lineage>
</organism>
<reference evidence="1 2" key="1">
    <citation type="journal article" date="2021" name="Sci. Rep.">
        <title>The distribution of antibiotic resistance genes in chicken gut microbiota commensals.</title>
        <authorList>
            <person name="Juricova H."/>
            <person name="Matiasovicova J."/>
            <person name="Kubasova T."/>
            <person name="Cejkova D."/>
            <person name="Rychlik I."/>
        </authorList>
    </citation>
    <scope>NUCLEOTIDE SEQUENCE [LARGE SCALE GENOMIC DNA]</scope>
    <source>
        <strain evidence="1 2">An411</strain>
    </source>
</reference>
<dbReference type="Proteomes" id="UP000719500">
    <property type="component" value="Unassembled WGS sequence"/>
</dbReference>
<evidence type="ECO:0000313" key="1">
    <source>
        <dbReference type="EMBL" id="MBM6851470.1"/>
    </source>
</evidence>
<keyword evidence="2" id="KW-1185">Reference proteome</keyword>
<dbReference type="RefSeq" id="WP_204804307.1">
    <property type="nucleotide sequence ID" value="NZ_JACSNX010000011.1"/>
</dbReference>
<name>A0ABS2FVT5_9FIRM</name>
<evidence type="ECO:0000313" key="2">
    <source>
        <dbReference type="Proteomes" id="UP000719500"/>
    </source>
</evidence>
<dbReference type="EMBL" id="JACSNX010000011">
    <property type="protein sequence ID" value="MBM6851470.1"/>
    <property type="molecule type" value="Genomic_DNA"/>
</dbReference>
<gene>
    <name evidence="1" type="ORF">H9X91_08490</name>
</gene>
<dbReference type="Pfam" id="PF19553">
    <property type="entry name" value="DUF6076"/>
    <property type="match status" value="1"/>
</dbReference>
<dbReference type="InterPro" id="IPR045722">
    <property type="entry name" value="DUF6076"/>
</dbReference>
<protein>
    <submittedName>
        <fullName evidence="1">Uncharacterized protein</fullName>
    </submittedName>
</protein>
<proteinExistence type="predicted"/>